<gene>
    <name evidence="2" type="ORF">ACFYTH_17955</name>
</gene>
<organism evidence="2 3">
    <name type="scientific">Nocardia africana</name>
    <dbReference type="NCBI Taxonomy" id="134964"/>
    <lineage>
        <taxon>Bacteria</taxon>
        <taxon>Bacillati</taxon>
        <taxon>Actinomycetota</taxon>
        <taxon>Actinomycetes</taxon>
        <taxon>Mycobacteriales</taxon>
        <taxon>Nocardiaceae</taxon>
        <taxon>Nocardia</taxon>
    </lineage>
</organism>
<dbReference type="InterPro" id="IPR006674">
    <property type="entry name" value="HD_domain"/>
</dbReference>
<dbReference type="EMBL" id="JBIALX010000006">
    <property type="protein sequence ID" value="MFF0455252.1"/>
    <property type="molecule type" value="Genomic_DNA"/>
</dbReference>
<dbReference type="InterPro" id="IPR006675">
    <property type="entry name" value="HDIG_dom"/>
</dbReference>
<dbReference type="Gene3D" id="1.10.3210.10">
    <property type="entry name" value="Hypothetical protein af1432"/>
    <property type="match status" value="1"/>
</dbReference>
<protein>
    <submittedName>
        <fullName evidence="2">HD domain-containing protein</fullName>
    </submittedName>
</protein>
<proteinExistence type="predicted"/>
<comment type="caution">
    <text evidence="2">The sequence shown here is derived from an EMBL/GenBank/DDBJ whole genome shotgun (WGS) entry which is preliminary data.</text>
</comment>
<name>A0ABW6NKK1_9NOCA</name>
<evidence type="ECO:0000313" key="2">
    <source>
        <dbReference type="EMBL" id="MFF0455252.1"/>
    </source>
</evidence>
<keyword evidence="3" id="KW-1185">Reference proteome</keyword>
<dbReference type="Pfam" id="PF01966">
    <property type="entry name" value="HD"/>
    <property type="match status" value="1"/>
</dbReference>
<accession>A0ABW6NKK1</accession>
<feature type="domain" description="HD" evidence="1">
    <location>
        <begin position="26"/>
        <end position="100"/>
    </location>
</feature>
<dbReference type="Proteomes" id="UP001601521">
    <property type="component" value="Unassembled WGS sequence"/>
</dbReference>
<sequence length="183" mass="20301">MLARTMAAVDDAMAELLKPLTDSRRAHSIAVGRRMESAANLLPDHLRADAVRAAYLHDVGYGHPDLGFHPIDGARLLRSRGYSRVVCHVVAFHTAAEVEAEVRGLDPVVFEEFRVSDVVGLDVVDDFMWWADLSTGPNGEDFTVDERLREILRRYEPGSIVHTAITQAEPRLRLAVQRASGSM</sequence>
<dbReference type="NCBIfam" id="TIGR00277">
    <property type="entry name" value="HDIG"/>
    <property type="match status" value="1"/>
</dbReference>
<dbReference type="SUPFAM" id="SSF109604">
    <property type="entry name" value="HD-domain/PDEase-like"/>
    <property type="match status" value="1"/>
</dbReference>
<evidence type="ECO:0000313" key="3">
    <source>
        <dbReference type="Proteomes" id="UP001601521"/>
    </source>
</evidence>
<dbReference type="RefSeq" id="WP_387252119.1">
    <property type="nucleotide sequence ID" value="NZ_JBIALX010000006.1"/>
</dbReference>
<evidence type="ECO:0000259" key="1">
    <source>
        <dbReference type="Pfam" id="PF01966"/>
    </source>
</evidence>
<reference evidence="2 3" key="1">
    <citation type="submission" date="2024-10" db="EMBL/GenBank/DDBJ databases">
        <title>The Natural Products Discovery Center: Release of the First 8490 Sequenced Strains for Exploring Actinobacteria Biosynthetic Diversity.</title>
        <authorList>
            <person name="Kalkreuter E."/>
            <person name="Kautsar S.A."/>
            <person name="Yang D."/>
            <person name="Bader C.D."/>
            <person name="Teijaro C.N."/>
            <person name="Fluegel L."/>
            <person name="Davis C.M."/>
            <person name="Simpson J.R."/>
            <person name="Lauterbach L."/>
            <person name="Steele A.D."/>
            <person name="Gui C."/>
            <person name="Meng S."/>
            <person name="Li G."/>
            <person name="Viehrig K."/>
            <person name="Ye F."/>
            <person name="Su P."/>
            <person name="Kiefer A.F."/>
            <person name="Nichols A."/>
            <person name="Cepeda A.J."/>
            <person name="Yan W."/>
            <person name="Fan B."/>
            <person name="Jiang Y."/>
            <person name="Adhikari A."/>
            <person name="Zheng C.-J."/>
            <person name="Schuster L."/>
            <person name="Cowan T.M."/>
            <person name="Smanski M.J."/>
            <person name="Chevrette M.G."/>
            <person name="De Carvalho L.P.S."/>
            <person name="Shen B."/>
        </authorList>
    </citation>
    <scope>NUCLEOTIDE SEQUENCE [LARGE SCALE GENOMIC DNA]</scope>
    <source>
        <strain evidence="2 3">NPDC004550</strain>
    </source>
</reference>